<dbReference type="PANTHER" id="PTHR23542:SF1">
    <property type="entry name" value="MAJOR FACILITATOR SUPERFAMILY (MFS) PROFILE DOMAIN-CONTAINING PROTEIN"/>
    <property type="match status" value="1"/>
</dbReference>
<dbReference type="EMBL" id="CP142149">
    <property type="protein sequence ID" value="WSE32823.1"/>
    <property type="molecule type" value="Genomic_DNA"/>
</dbReference>
<evidence type="ECO:0000313" key="4">
    <source>
        <dbReference type="Proteomes" id="UP001330812"/>
    </source>
</evidence>
<proteinExistence type="predicted"/>
<dbReference type="Proteomes" id="UP001330812">
    <property type="component" value="Chromosome"/>
</dbReference>
<dbReference type="RefSeq" id="WP_326835630.1">
    <property type="nucleotide sequence ID" value="NZ_CP142149.1"/>
</dbReference>
<dbReference type="SUPFAM" id="SSF103473">
    <property type="entry name" value="MFS general substrate transporter"/>
    <property type="match status" value="1"/>
</dbReference>
<evidence type="ECO:0000313" key="3">
    <source>
        <dbReference type="EMBL" id="WSE32823.1"/>
    </source>
</evidence>
<dbReference type="PANTHER" id="PTHR23542">
    <property type="match status" value="1"/>
</dbReference>
<protein>
    <submittedName>
        <fullName evidence="3">MFS transporter</fullName>
    </submittedName>
</protein>
<evidence type="ECO:0000256" key="1">
    <source>
        <dbReference type="SAM" id="MobiDB-lite"/>
    </source>
</evidence>
<dbReference type="Pfam" id="PF07690">
    <property type="entry name" value="MFS_1"/>
    <property type="match status" value="1"/>
</dbReference>
<organism evidence="3 4">
    <name type="scientific">Amycolatopsis rhabdoformis</name>
    <dbReference type="NCBI Taxonomy" id="1448059"/>
    <lineage>
        <taxon>Bacteria</taxon>
        <taxon>Bacillati</taxon>
        <taxon>Actinomycetota</taxon>
        <taxon>Actinomycetes</taxon>
        <taxon>Pseudonocardiales</taxon>
        <taxon>Pseudonocardiaceae</taxon>
        <taxon>Amycolatopsis</taxon>
    </lineage>
</organism>
<feature type="transmembrane region" description="Helical" evidence="2">
    <location>
        <begin position="7"/>
        <end position="31"/>
    </location>
</feature>
<keyword evidence="2" id="KW-1133">Transmembrane helix</keyword>
<keyword evidence="2" id="KW-0472">Membrane</keyword>
<feature type="transmembrane region" description="Helical" evidence="2">
    <location>
        <begin position="233"/>
        <end position="252"/>
    </location>
</feature>
<feature type="transmembrane region" description="Helical" evidence="2">
    <location>
        <begin position="138"/>
        <end position="157"/>
    </location>
</feature>
<feature type="transmembrane region" description="Helical" evidence="2">
    <location>
        <begin position="96"/>
        <end position="118"/>
    </location>
</feature>
<feature type="compositionally biased region" description="Basic residues" evidence="1">
    <location>
        <begin position="391"/>
        <end position="409"/>
    </location>
</feature>
<feature type="transmembrane region" description="Helical" evidence="2">
    <location>
        <begin position="71"/>
        <end position="90"/>
    </location>
</feature>
<gene>
    <name evidence="3" type="ORF">VSH64_11980</name>
</gene>
<feature type="transmembrane region" description="Helical" evidence="2">
    <location>
        <begin position="202"/>
        <end position="227"/>
    </location>
</feature>
<feature type="compositionally biased region" description="Basic residues" evidence="1">
    <location>
        <begin position="374"/>
        <end position="383"/>
    </location>
</feature>
<keyword evidence="4" id="KW-1185">Reference proteome</keyword>
<evidence type="ECO:0000256" key="2">
    <source>
        <dbReference type="SAM" id="Phobius"/>
    </source>
</evidence>
<sequence length="409" mass="40703">MRTPGAAAFFVAAALGRVGVAMTGLGLVWLLHARTGGYATAGLAAGAFALAEALGGPQVARLIDRFGQTRVLPLCLLAHGGAIAGVLVATTAAGQIGAAAGAGAVVPQLGVLAGARWARLLRGSRAGELATAFSLESLANAGAFLLGPVLVTSLGAAGATTPATALAATLVLGGGAALAVQRRTAPPAHRASVHKGRFRPDFRLAAANLALGGYFGTLPVAVASFAAAHATPAAPIVAAGSVSGLLSGWAYGLRRPAAPPTRQLVRATGCLAGAALLLPFAPSACWLAAALVVTEAAIPPTLVLLNVLTEQSADPRHLTQAFTWNNSTSAAGSATAAWLAGRTADAAGASAALALAPAAGLALLVLAGRLNRTARPRAGRPSRRGSTGCRGRARPGRRRARPPRSSRRW</sequence>
<dbReference type="Gene3D" id="1.20.1250.20">
    <property type="entry name" value="MFS general substrate transporter like domains"/>
    <property type="match status" value="1"/>
</dbReference>
<feature type="transmembrane region" description="Helical" evidence="2">
    <location>
        <begin position="163"/>
        <end position="181"/>
    </location>
</feature>
<accession>A0ABZ1IGM8</accession>
<name>A0ABZ1IGM8_9PSEU</name>
<reference evidence="3 4" key="1">
    <citation type="journal article" date="2015" name="Int. J. Syst. Evol. Microbiol.">
        <title>Amycolatopsis rhabdoformis sp. nov., an actinomycete isolated from a tropical forest soil.</title>
        <authorList>
            <person name="Souza W.R."/>
            <person name="Silva R.E."/>
            <person name="Goodfellow M."/>
            <person name="Busarakam K."/>
            <person name="Figueiro F.S."/>
            <person name="Ferreira D."/>
            <person name="Rodrigues-Filho E."/>
            <person name="Moraes L.A.B."/>
            <person name="Zucchi T.D."/>
        </authorList>
    </citation>
    <scope>NUCLEOTIDE SEQUENCE [LARGE SCALE GENOMIC DNA]</scope>
    <source>
        <strain evidence="3 4">NCIMB 14900</strain>
    </source>
</reference>
<feature type="transmembrane region" description="Helical" evidence="2">
    <location>
        <begin position="346"/>
        <end position="367"/>
    </location>
</feature>
<feature type="region of interest" description="Disordered" evidence="1">
    <location>
        <begin position="374"/>
        <end position="409"/>
    </location>
</feature>
<dbReference type="InterPro" id="IPR011701">
    <property type="entry name" value="MFS"/>
</dbReference>
<dbReference type="InterPro" id="IPR036259">
    <property type="entry name" value="MFS_trans_sf"/>
</dbReference>
<keyword evidence="2" id="KW-0812">Transmembrane</keyword>